<evidence type="ECO:0000313" key="1">
    <source>
        <dbReference type="EMBL" id="CBJ91548.1"/>
    </source>
</evidence>
<name>D3V9J8_XENNA</name>
<sequence length="101" mass="11427">MYYWVTALSQALFHLLPTYSVYFSPTALQQADAVKKETSHHVTINEAFSLSYQASERGVLHRRAQHVANSCKNSTQPHPATHYLTYHGMVNLNRHAGNVSK</sequence>
<reference evidence="1 2" key="1">
    <citation type="journal article" date="2011" name="PLoS ONE">
        <title>The entomopathogenic bacterial endosymbionts xenorhabdus and photorhabdus: convergent lifestyles from divergent genomes.</title>
        <authorList>
            <person name="Chaston J.M."/>
            <person name="Suen G."/>
            <person name="Tucker S.L."/>
            <person name="Andersen A.W."/>
            <person name="Bhasin A."/>
            <person name="Bode E."/>
            <person name="Bode H.B."/>
            <person name="Brachmann A.O."/>
            <person name="Cowles C.E."/>
            <person name="Cowles K.N."/>
            <person name="Darby C."/>
            <person name="de Leon L."/>
            <person name="Drace K."/>
            <person name="Du Z."/>
            <person name="Givaudan A."/>
            <person name="Herbert Tran E.E."/>
            <person name="Jewell K.A."/>
            <person name="Knack J.J."/>
            <person name="Krasomil-Osterfeld K.C."/>
            <person name="Kukor R."/>
            <person name="Lanois A."/>
            <person name="Latreille P."/>
            <person name="Leimgruber N.K."/>
            <person name="Lipke C.M."/>
            <person name="Liu R."/>
            <person name="Lu X."/>
            <person name="Martens E.C."/>
            <person name="Marri P.R."/>
            <person name="Medigue C."/>
            <person name="Menard M.L."/>
            <person name="Miller N.M."/>
            <person name="Morales-Soto N."/>
            <person name="Norton S."/>
            <person name="Ogier J.C."/>
            <person name="Orchard S.S."/>
            <person name="Park D."/>
            <person name="Park Y."/>
            <person name="Qurollo B.A."/>
            <person name="Sugar D.R."/>
            <person name="Richards G.R."/>
            <person name="Rouy Z."/>
            <person name="Slominski B."/>
            <person name="Slominski K."/>
            <person name="Snyder H."/>
            <person name="Tjaden B.C."/>
            <person name="van der Hoeven R."/>
            <person name="Welch R.D."/>
            <person name="Wheeler C."/>
            <person name="Xiang B."/>
            <person name="Barbazuk B."/>
            <person name="Gaudriault S."/>
            <person name="Goodner B."/>
            <person name="Slater S.C."/>
            <person name="Forst S."/>
            <person name="Goldman B.S."/>
            <person name="Goodrich-Blair H."/>
        </authorList>
    </citation>
    <scope>NUCLEOTIDE SEQUENCE [LARGE SCALE GENOMIC DNA]</scope>
    <source>
        <strain evidence="2">ATCC 19061 / DSM 3370 / CCUG 14189 / LMG 1036 / NCIMB 9965 / AN6</strain>
    </source>
</reference>
<proteinExistence type="predicted"/>
<keyword evidence="2" id="KW-1185">Reference proteome</keyword>
<protein>
    <submittedName>
        <fullName evidence="1">Uncharacterized protein</fullName>
    </submittedName>
</protein>
<dbReference type="AlphaFoldDB" id="D3V9J8"/>
<accession>D3V9J8</accession>
<dbReference type="HOGENOM" id="CLU_2290603_0_0_6"/>
<evidence type="ECO:0000313" key="2">
    <source>
        <dbReference type="Proteomes" id="UP000008075"/>
    </source>
</evidence>
<gene>
    <name evidence="1" type="ordered locus">XNC1_3509</name>
</gene>
<dbReference type="EMBL" id="FN667742">
    <property type="protein sequence ID" value="CBJ91548.1"/>
    <property type="molecule type" value="Genomic_DNA"/>
</dbReference>
<dbReference type="KEGG" id="xne:XNC1_3509"/>
<organism evidence="1 2">
    <name type="scientific">Xenorhabdus nematophila (strain ATCC 19061 / DSM 3370 / CCUG 14189 / LMG 1036 / NCIMB 9965 / AN6)</name>
    <dbReference type="NCBI Taxonomy" id="406817"/>
    <lineage>
        <taxon>Bacteria</taxon>
        <taxon>Pseudomonadati</taxon>
        <taxon>Pseudomonadota</taxon>
        <taxon>Gammaproteobacteria</taxon>
        <taxon>Enterobacterales</taxon>
        <taxon>Morganellaceae</taxon>
        <taxon>Xenorhabdus</taxon>
    </lineage>
</organism>
<dbReference type="Proteomes" id="UP000008075">
    <property type="component" value="Chromosome"/>
</dbReference>